<dbReference type="EMBL" id="VLTN01000005">
    <property type="protein sequence ID" value="KAA0156003.1"/>
    <property type="molecule type" value="Genomic_DNA"/>
</dbReference>
<dbReference type="InterPro" id="IPR003595">
    <property type="entry name" value="Tyr_Pase_cat"/>
</dbReference>
<dbReference type="PROSITE" id="PS50055">
    <property type="entry name" value="TYR_PHOSPHATASE_PTP"/>
    <property type="match status" value="1"/>
</dbReference>
<evidence type="ECO:0000313" key="4">
    <source>
        <dbReference type="EMBL" id="KAA0156003.1"/>
    </source>
</evidence>
<dbReference type="AlphaFoldDB" id="A0A5A8CSG7"/>
<evidence type="ECO:0008006" key="6">
    <source>
        <dbReference type="Google" id="ProtNLM"/>
    </source>
</evidence>
<proteinExistence type="predicted"/>
<reference evidence="4 5" key="1">
    <citation type="submission" date="2019-07" db="EMBL/GenBank/DDBJ databases">
        <title>Genomes of Cafeteria roenbergensis.</title>
        <authorList>
            <person name="Fischer M.G."/>
            <person name="Hackl T."/>
            <person name="Roman M."/>
        </authorList>
    </citation>
    <scope>NUCLEOTIDE SEQUENCE [LARGE SCALE GENOMIC DNA]</scope>
    <source>
        <strain evidence="4 5">BVI</strain>
    </source>
</reference>
<keyword evidence="5" id="KW-1185">Reference proteome</keyword>
<evidence type="ECO:0000259" key="2">
    <source>
        <dbReference type="PROSITE" id="PS50055"/>
    </source>
</evidence>
<dbReference type="InterPro" id="IPR016130">
    <property type="entry name" value="Tyr_Pase_AS"/>
</dbReference>
<dbReference type="SUPFAM" id="SSF52799">
    <property type="entry name" value="(Phosphotyrosine protein) phosphatases II"/>
    <property type="match status" value="1"/>
</dbReference>
<dbReference type="SMART" id="SM00404">
    <property type="entry name" value="PTPc_motif"/>
    <property type="match status" value="1"/>
</dbReference>
<feature type="domain" description="Tyrosine specific protein phosphatases" evidence="3">
    <location>
        <begin position="239"/>
        <end position="255"/>
    </location>
</feature>
<dbReference type="Gene3D" id="3.90.190.10">
    <property type="entry name" value="Protein tyrosine phosphatase superfamily"/>
    <property type="match status" value="1"/>
</dbReference>
<feature type="domain" description="Tyrosine-protein phosphatase" evidence="2">
    <location>
        <begin position="26"/>
        <end position="338"/>
    </location>
</feature>
<protein>
    <recommendedName>
        <fullName evidence="6">Tyrosine specific protein phosphatases domain-containing protein</fullName>
    </recommendedName>
</protein>
<feature type="compositionally biased region" description="Low complexity" evidence="1">
    <location>
        <begin position="373"/>
        <end position="383"/>
    </location>
</feature>
<dbReference type="Pfam" id="PF00102">
    <property type="entry name" value="Y_phosphatase"/>
    <property type="match status" value="1"/>
</dbReference>
<evidence type="ECO:0000259" key="3">
    <source>
        <dbReference type="PROSITE" id="PS50056"/>
    </source>
</evidence>
<name>A0A5A8CSG7_CAFRO</name>
<evidence type="ECO:0000256" key="1">
    <source>
        <dbReference type="SAM" id="MobiDB-lite"/>
    </source>
</evidence>
<dbReference type="PROSITE" id="PS50056">
    <property type="entry name" value="TYR_PHOSPHATASE_2"/>
    <property type="match status" value="1"/>
</dbReference>
<gene>
    <name evidence="4" type="ORF">FNF29_01421</name>
</gene>
<dbReference type="InterPro" id="IPR029021">
    <property type="entry name" value="Prot-tyrosine_phosphatase-like"/>
</dbReference>
<dbReference type="InterPro" id="IPR000387">
    <property type="entry name" value="Tyr_Pase_dom"/>
</dbReference>
<dbReference type="InterPro" id="IPR000242">
    <property type="entry name" value="PTP_cat"/>
</dbReference>
<feature type="region of interest" description="Disordered" evidence="1">
    <location>
        <begin position="371"/>
        <end position="415"/>
    </location>
</feature>
<sequence length="415" mass="43254">MTSLKLASLSDLAPHVMYASCVPSPPFFEDEAKAAARLWTTVWNHGLDLIVCLDRGPGRYFPTNVPAWGTHGDGGGAAPAARASAATDSATLQTSLAALRAMSAGRHEIHAGALRVEAVPLAVDDPESAGRASGVARRLLRLLCALVDATRAESGDDAAAELVSGLEARLVSVRHEGLPPDTPPHYCLHLCLPGWPDFGVPASSAPARAAARLMLESARLGRLRPARGSLPAQPVGGSLVHCMAGIGRTGALLLLACGLHCFVGAARGPWVPHADLVCPFAMDGHVSEAEAAAEAARLPFPPHVRLGAALLELRSQRSASMVENKRQLQWVLEILGAVVVGSSMAYYMMNEPIKAASLRLQEKKRLEAEKAAAAKNAAAAAEAGVDTTDFAAPSEGGGASEPDSTEQEADARGRR</sequence>
<dbReference type="PROSITE" id="PS00383">
    <property type="entry name" value="TYR_PHOSPHATASE_1"/>
    <property type="match status" value="1"/>
</dbReference>
<organism evidence="4 5">
    <name type="scientific">Cafeteria roenbergensis</name>
    <name type="common">Marine flagellate</name>
    <dbReference type="NCBI Taxonomy" id="33653"/>
    <lineage>
        <taxon>Eukaryota</taxon>
        <taxon>Sar</taxon>
        <taxon>Stramenopiles</taxon>
        <taxon>Bigyra</taxon>
        <taxon>Opalozoa</taxon>
        <taxon>Bicosoecida</taxon>
        <taxon>Cafeteriaceae</taxon>
        <taxon>Cafeteria</taxon>
    </lineage>
</organism>
<accession>A0A5A8CSG7</accession>
<evidence type="ECO:0000313" key="5">
    <source>
        <dbReference type="Proteomes" id="UP000323011"/>
    </source>
</evidence>
<dbReference type="PRINTS" id="PR00700">
    <property type="entry name" value="PRTYPHPHTASE"/>
</dbReference>
<dbReference type="Proteomes" id="UP000323011">
    <property type="component" value="Unassembled WGS sequence"/>
</dbReference>
<dbReference type="GO" id="GO:0004725">
    <property type="term" value="F:protein tyrosine phosphatase activity"/>
    <property type="evidence" value="ECO:0007669"/>
    <property type="project" value="InterPro"/>
</dbReference>
<comment type="caution">
    <text evidence="4">The sequence shown here is derived from an EMBL/GenBank/DDBJ whole genome shotgun (WGS) entry which is preliminary data.</text>
</comment>